<dbReference type="InterPro" id="IPR042089">
    <property type="entry name" value="Peptidase_M13_dom_2"/>
</dbReference>
<evidence type="ECO:0000256" key="4">
    <source>
        <dbReference type="ARBA" id="ARBA00022723"/>
    </source>
</evidence>
<proteinExistence type="inferred from homology"/>
<dbReference type="GO" id="GO:0016485">
    <property type="term" value="P:protein processing"/>
    <property type="evidence" value="ECO:0007669"/>
    <property type="project" value="TreeGrafter"/>
</dbReference>
<dbReference type="Gene3D" id="1.10.1380.10">
    <property type="entry name" value="Neutral endopeptidase , domain2"/>
    <property type="match status" value="1"/>
</dbReference>
<evidence type="ECO:0000256" key="3">
    <source>
        <dbReference type="ARBA" id="ARBA00022670"/>
    </source>
</evidence>
<evidence type="ECO:0000256" key="2">
    <source>
        <dbReference type="ARBA" id="ARBA00007357"/>
    </source>
</evidence>
<reference evidence="11 12" key="1">
    <citation type="submission" date="2019-09" db="EMBL/GenBank/DDBJ databases">
        <title>Arthrobacter zafarii sp. nov., a moderately thermotolerant and halotolerant actinobacterium isolated from Cholistan desert soil of Pakistan.</title>
        <authorList>
            <person name="Amin A."/>
            <person name="Ahmed I."/>
            <person name="Khalid N."/>
            <person name="Schumann P."/>
            <person name="Busse H.J."/>
            <person name="Khan I.U."/>
            <person name="Li S."/>
            <person name="Li W.J."/>
        </authorList>
    </citation>
    <scope>NUCLEOTIDE SEQUENCE [LARGE SCALE GENOMIC DNA]</scope>
    <source>
        <strain evidence="11 12">NCCP-1664</strain>
    </source>
</reference>
<dbReference type="PROSITE" id="PS51885">
    <property type="entry name" value="NEPRILYSIN"/>
    <property type="match status" value="1"/>
</dbReference>
<dbReference type="SUPFAM" id="SSF55486">
    <property type="entry name" value="Metalloproteases ('zincins'), catalytic domain"/>
    <property type="match status" value="1"/>
</dbReference>
<dbReference type="Pfam" id="PF05649">
    <property type="entry name" value="Peptidase_M13_N"/>
    <property type="match status" value="1"/>
</dbReference>
<feature type="domain" description="Peptidase M13 C-terminal" evidence="9">
    <location>
        <begin position="460"/>
        <end position="666"/>
    </location>
</feature>
<dbReference type="PANTHER" id="PTHR11733">
    <property type="entry name" value="ZINC METALLOPROTEASE FAMILY M13 NEPRILYSIN-RELATED"/>
    <property type="match status" value="1"/>
</dbReference>
<dbReference type="OrthoDB" id="9775677at2"/>
<evidence type="ECO:0000313" key="11">
    <source>
        <dbReference type="EMBL" id="GER24071.1"/>
    </source>
</evidence>
<accession>A0A5A7NVG0</accession>
<keyword evidence="5" id="KW-0378">Hydrolase</keyword>
<keyword evidence="3 11" id="KW-0645">Protease</keyword>
<dbReference type="PANTHER" id="PTHR11733:SF167">
    <property type="entry name" value="FI17812P1-RELATED"/>
    <property type="match status" value="1"/>
</dbReference>
<dbReference type="InterPro" id="IPR018497">
    <property type="entry name" value="Peptidase_M13_C"/>
</dbReference>
<dbReference type="GO" id="GO:0004222">
    <property type="term" value="F:metalloendopeptidase activity"/>
    <property type="evidence" value="ECO:0007669"/>
    <property type="project" value="InterPro"/>
</dbReference>
<dbReference type="GO" id="GO:0005886">
    <property type="term" value="C:plasma membrane"/>
    <property type="evidence" value="ECO:0007669"/>
    <property type="project" value="TreeGrafter"/>
</dbReference>
<gene>
    <name evidence="11" type="ORF">NCCP1664_25660</name>
</gene>
<comment type="cofactor">
    <cofactor evidence="1">
        <name>Zn(2+)</name>
        <dbReference type="ChEBI" id="CHEBI:29105"/>
    </cofactor>
</comment>
<evidence type="ECO:0000256" key="5">
    <source>
        <dbReference type="ARBA" id="ARBA00022801"/>
    </source>
</evidence>
<sequence length="669" mass="74169">MTAEPTSIPTAAAAAGSTTAGHRDHAVRPQDDLFRHVNGGWLASAEIPGDQGSYGSFMQLRDESEAAVRAIIEEAQEHPAGPDGAPDPRRARIGALYASFMDEAAIEARGMDPIRADLAAIYATTSVRDLVALTGRLQRQGVSGFYGVGASSDAGQPDRNLLTFLQSGLGLPDESYYREEKFAELHGEYRLHLGRLLALAEVPDAERAAAAVVDLETALAAHHWDRVKTRDAQARYNLLTGDQLRALHPSIQAWLDGAGIDARYYAEVDVWQPSYLEGLEQVLAEQPLEAWRHWLAVQLVRSYAPYLSGAFVQENFSFYSAKLAGTTELKERWKRGVAFVEGAVGEDIGQLYVERHFPHRHKETMEGLVGNLIEAYRQSISALPWMGPETIDRALEKLSQFRTKIGYPVKWIDYTPVEANPSDLIANAASAQAFAFARELKKIDDGVDRDLWFMYPQTVNAYYHPLLNEIAFPAAILRPPFFDPERDAASNYGAIGAVIGHEIGHGFDDQGSQFDGTGKLRNWWTDEDRARFEELTARLVAQYDVLEPQETPGHTVNGRLTLGENIGDLGGLGIAYKAYRLDVAGRGLEEDEVVDGLTGDQRFFHAWAECWRNVSRPETMITRLATDPHSPAEFRCNQVAKNLDAFHAAYGTREGDGMWLAPEERVSIW</sequence>
<dbReference type="CDD" id="cd08662">
    <property type="entry name" value="M13"/>
    <property type="match status" value="1"/>
</dbReference>
<dbReference type="Gene3D" id="3.40.390.10">
    <property type="entry name" value="Collagenase (Catalytic Domain)"/>
    <property type="match status" value="1"/>
</dbReference>
<evidence type="ECO:0000256" key="1">
    <source>
        <dbReference type="ARBA" id="ARBA00001947"/>
    </source>
</evidence>
<keyword evidence="4" id="KW-0479">Metal-binding</keyword>
<comment type="similarity">
    <text evidence="2">Belongs to the peptidase M13 family.</text>
</comment>
<organism evidence="11 12">
    <name type="scientific">Zafaria cholistanensis</name>
    <dbReference type="NCBI Taxonomy" id="1682741"/>
    <lineage>
        <taxon>Bacteria</taxon>
        <taxon>Bacillati</taxon>
        <taxon>Actinomycetota</taxon>
        <taxon>Actinomycetes</taxon>
        <taxon>Micrococcales</taxon>
        <taxon>Micrococcaceae</taxon>
        <taxon>Zafaria</taxon>
    </lineage>
</organism>
<evidence type="ECO:0000259" key="10">
    <source>
        <dbReference type="Pfam" id="PF05649"/>
    </source>
</evidence>
<dbReference type="InterPro" id="IPR008753">
    <property type="entry name" value="Peptidase_M13_N"/>
</dbReference>
<evidence type="ECO:0000313" key="12">
    <source>
        <dbReference type="Proteomes" id="UP000325307"/>
    </source>
</evidence>
<keyword evidence="12" id="KW-1185">Reference proteome</keyword>
<keyword evidence="7 11" id="KW-0482">Metalloprotease</keyword>
<dbReference type="RefSeq" id="WP_149957670.1">
    <property type="nucleotide sequence ID" value="NZ_BKDJ01000016.1"/>
</dbReference>
<evidence type="ECO:0000256" key="6">
    <source>
        <dbReference type="ARBA" id="ARBA00022833"/>
    </source>
</evidence>
<name>A0A5A7NVG0_9MICC</name>
<feature type="compositionally biased region" description="Low complexity" evidence="8">
    <location>
        <begin position="1"/>
        <end position="20"/>
    </location>
</feature>
<keyword evidence="6" id="KW-0862">Zinc</keyword>
<comment type="caution">
    <text evidence="11">The sequence shown here is derived from an EMBL/GenBank/DDBJ whole genome shotgun (WGS) entry which is preliminary data.</text>
</comment>
<evidence type="ECO:0000256" key="8">
    <source>
        <dbReference type="SAM" id="MobiDB-lite"/>
    </source>
</evidence>
<feature type="region of interest" description="Disordered" evidence="8">
    <location>
        <begin position="1"/>
        <end position="25"/>
    </location>
</feature>
<dbReference type="AlphaFoldDB" id="A0A5A7NVG0"/>
<dbReference type="Proteomes" id="UP000325307">
    <property type="component" value="Unassembled WGS sequence"/>
</dbReference>
<evidence type="ECO:0000259" key="9">
    <source>
        <dbReference type="Pfam" id="PF01431"/>
    </source>
</evidence>
<dbReference type="PRINTS" id="PR00786">
    <property type="entry name" value="NEPRILYSIN"/>
</dbReference>
<feature type="domain" description="Peptidase M13 N-terminal" evidence="10">
    <location>
        <begin position="29"/>
        <end position="408"/>
    </location>
</feature>
<dbReference type="InterPro" id="IPR000718">
    <property type="entry name" value="Peptidase_M13"/>
</dbReference>
<dbReference type="Pfam" id="PF01431">
    <property type="entry name" value="Peptidase_M13"/>
    <property type="match status" value="1"/>
</dbReference>
<dbReference type="InterPro" id="IPR024079">
    <property type="entry name" value="MetalloPept_cat_dom_sf"/>
</dbReference>
<protein>
    <submittedName>
        <fullName evidence="11">Putative zinc metalloprotease</fullName>
    </submittedName>
</protein>
<dbReference type="GO" id="GO:0046872">
    <property type="term" value="F:metal ion binding"/>
    <property type="evidence" value="ECO:0007669"/>
    <property type="project" value="UniProtKB-KW"/>
</dbReference>
<dbReference type="EMBL" id="BKDJ01000016">
    <property type="protein sequence ID" value="GER24071.1"/>
    <property type="molecule type" value="Genomic_DNA"/>
</dbReference>
<evidence type="ECO:0000256" key="7">
    <source>
        <dbReference type="ARBA" id="ARBA00023049"/>
    </source>
</evidence>